<evidence type="ECO:0000256" key="2">
    <source>
        <dbReference type="ARBA" id="ARBA00005236"/>
    </source>
</evidence>
<evidence type="ECO:0000256" key="3">
    <source>
        <dbReference type="ARBA" id="ARBA00022448"/>
    </source>
</evidence>
<dbReference type="RefSeq" id="WP_316026626.1">
    <property type="nucleotide sequence ID" value="NZ_JAWDIO010000002.1"/>
</dbReference>
<name>A0ABU3SYI1_9ALTE</name>
<dbReference type="Proteomes" id="UP001247805">
    <property type="component" value="Unassembled WGS sequence"/>
</dbReference>
<keyword evidence="6 8" id="KW-1133">Transmembrane helix</keyword>
<evidence type="ECO:0000313" key="11">
    <source>
        <dbReference type="EMBL" id="MDU0355069.1"/>
    </source>
</evidence>
<feature type="domain" description="MacB-like periplasmic core" evidence="10">
    <location>
        <begin position="29"/>
        <end position="216"/>
    </location>
</feature>
<keyword evidence="4" id="KW-1003">Cell membrane</keyword>
<accession>A0ABU3SYI1</accession>
<keyword evidence="5 8" id="KW-0812">Transmembrane</keyword>
<dbReference type="InterPro" id="IPR025857">
    <property type="entry name" value="MacB_PCD"/>
</dbReference>
<dbReference type="InterPro" id="IPR003838">
    <property type="entry name" value="ABC3_permease_C"/>
</dbReference>
<comment type="caution">
    <text evidence="11">The sequence shown here is derived from an EMBL/GenBank/DDBJ whole genome shotgun (WGS) entry which is preliminary data.</text>
</comment>
<keyword evidence="7 8" id="KW-0472">Membrane</keyword>
<evidence type="ECO:0000313" key="12">
    <source>
        <dbReference type="Proteomes" id="UP001247805"/>
    </source>
</evidence>
<dbReference type="PANTHER" id="PTHR30489">
    <property type="entry name" value="LIPOPROTEIN-RELEASING SYSTEM TRANSMEMBRANE PROTEIN LOLE"/>
    <property type="match status" value="1"/>
</dbReference>
<keyword evidence="12" id="KW-1185">Reference proteome</keyword>
<keyword evidence="3" id="KW-0813">Transport</keyword>
<dbReference type="InterPro" id="IPR051447">
    <property type="entry name" value="Lipoprotein-release_system"/>
</dbReference>
<evidence type="ECO:0000259" key="10">
    <source>
        <dbReference type="Pfam" id="PF12704"/>
    </source>
</evidence>
<dbReference type="NCBIfam" id="TIGR02212">
    <property type="entry name" value="lolCE"/>
    <property type="match status" value="1"/>
</dbReference>
<evidence type="ECO:0000259" key="9">
    <source>
        <dbReference type="Pfam" id="PF02687"/>
    </source>
</evidence>
<dbReference type="PANTHER" id="PTHR30489:SF8">
    <property type="entry name" value="LIPOPROTEIN-RELEASING SYSTEM TRANSMEMBRANE PROTEIN LOLC"/>
    <property type="match status" value="1"/>
</dbReference>
<dbReference type="Pfam" id="PF12704">
    <property type="entry name" value="MacB_PCD"/>
    <property type="match status" value="1"/>
</dbReference>
<evidence type="ECO:0000256" key="4">
    <source>
        <dbReference type="ARBA" id="ARBA00022475"/>
    </source>
</evidence>
<feature type="transmembrane region" description="Helical" evidence="8">
    <location>
        <begin position="369"/>
        <end position="389"/>
    </location>
</feature>
<comment type="similarity">
    <text evidence="2">Belongs to the ABC-4 integral membrane protein family. LolC/E subfamily.</text>
</comment>
<sequence>MFYPLPAFIGLRYAKATKGSNFIAFINLFSVAGIALGLMSLITVLSVMNGFEGELKQRNLGITPHILVQAQNNKGAAINFSQEVPGVLASSQYIEGEGLVQSVQGLKGVQFQGIEPEVMQQSSVIAENMLIGELTDLEQGHYKMIIGRALSIQLQLRVGDKARLIASGNSYFGPFGRIYSQRVFKVVGIYDVGSVLDDKVILINLNDAAKLLRTKTQDVAQTRLFLEDAFEYKAVTDLLDAKGVASTNWRTQQGALFDAVKMEKNMMSLMLLLIIAVAAFNIVSALVMVVTEKQGDIAILLTQGMTRKSIMAIFLFNGAYNGIKGTIIGVSLGLLLVYQINNILSLLNVPIHLGPNGLGLPVDLQWQQVGVLVFTSLILCFIASLYPAIQALRVSPANALKYE</sequence>
<evidence type="ECO:0000256" key="5">
    <source>
        <dbReference type="ARBA" id="ARBA00022692"/>
    </source>
</evidence>
<dbReference type="Pfam" id="PF02687">
    <property type="entry name" value="FtsX"/>
    <property type="match status" value="1"/>
</dbReference>
<dbReference type="EMBL" id="JAWDIO010000002">
    <property type="protein sequence ID" value="MDU0355069.1"/>
    <property type="molecule type" value="Genomic_DNA"/>
</dbReference>
<feature type="domain" description="ABC3 transporter permease C-terminal" evidence="9">
    <location>
        <begin position="269"/>
        <end position="396"/>
    </location>
</feature>
<evidence type="ECO:0000256" key="1">
    <source>
        <dbReference type="ARBA" id="ARBA00004651"/>
    </source>
</evidence>
<feature type="transmembrane region" description="Helical" evidence="8">
    <location>
        <begin position="22"/>
        <end position="48"/>
    </location>
</feature>
<feature type="transmembrane region" description="Helical" evidence="8">
    <location>
        <begin position="269"/>
        <end position="291"/>
    </location>
</feature>
<protein>
    <submittedName>
        <fullName evidence="11">Lipoprotein-releasing ABC transporter permease subunit</fullName>
    </submittedName>
</protein>
<comment type="subcellular location">
    <subcellularLocation>
        <location evidence="1">Cell membrane</location>
        <topology evidence="1">Multi-pass membrane protein</topology>
    </subcellularLocation>
</comment>
<evidence type="ECO:0000256" key="8">
    <source>
        <dbReference type="SAM" id="Phobius"/>
    </source>
</evidence>
<gene>
    <name evidence="11" type="ORF">RS130_15225</name>
</gene>
<reference evidence="11 12" key="1">
    <citation type="submission" date="2023-10" db="EMBL/GenBank/DDBJ databases">
        <title>Glaciecola aquimarina strain GGW-M5 nov., isolated from a coastal seawater.</title>
        <authorList>
            <person name="Bayburt H."/>
            <person name="Kim J.M."/>
            <person name="Choi B.J."/>
            <person name="Jeon C.O."/>
        </authorList>
    </citation>
    <scope>NUCLEOTIDE SEQUENCE [LARGE SCALE GENOMIC DNA]</scope>
    <source>
        <strain evidence="11 12">KCTC 32108</strain>
    </source>
</reference>
<evidence type="ECO:0000256" key="7">
    <source>
        <dbReference type="ARBA" id="ARBA00023136"/>
    </source>
</evidence>
<dbReference type="InterPro" id="IPR011925">
    <property type="entry name" value="LolCE_TM"/>
</dbReference>
<organism evidence="11 12">
    <name type="scientific">Paraglaciecola aquimarina</name>
    <dbReference type="NCBI Taxonomy" id="1235557"/>
    <lineage>
        <taxon>Bacteria</taxon>
        <taxon>Pseudomonadati</taxon>
        <taxon>Pseudomonadota</taxon>
        <taxon>Gammaproteobacteria</taxon>
        <taxon>Alteromonadales</taxon>
        <taxon>Alteromonadaceae</taxon>
        <taxon>Paraglaciecola</taxon>
    </lineage>
</organism>
<evidence type="ECO:0000256" key="6">
    <source>
        <dbReference type="ARBA" id="ARBA00022989"/>
    </source>
</evidence>
<keyword evidence="11" id="KW-0449">Lipoprotein</keyword>
<proteinExistence type="inferred from homology"/>